<evidence type="ECO:0000313" key="2">
    <source>
        <dbReference type="Proteomes" id="UP000187209"/>
    </source>
</evidence>
<reference evidence="1 2" key="1">
    <citation type="submission" date="2016-11" db="EMBL/GenBank/DDBJ databases">
        <title>The macronuclear genome of Stentor coeruleus: a giant cell with tiny introns.</title>
        <authorList>
            <person name="Slabodnick M."/>
            <person name="Ruby J.G."/>
            <person name="Reiff S.B."/>
            <person name="Swart E.C."/>
            <person name="Gosai S."/>
            <person name="Prabakaran S."/>
            <person name="Witkowska E."/>
            <person name="Larue G.E."/>
            <person name="Fisher S."/>
            <person name="Freeman R.M."/>
            <person name="Gunawardena J."/>
            <person name="Chu W."/>
            <person name="Stover N.A."/>
            <person name="Gregory B.D."/>
            <person name="Nowacki M."/>
            <person name="Derisi J."/>
            <person name="Roy S.W."/>
            <person name="Marshall W.F."/>
            <person name="Sood P."/>
        </authorList>
    </citation>
    <scope>NUCLEOTIDE SEQUENCE [LARGE SCALE GENOMIC DNA]</scope>
    <source>
        <strain evidence="1">WM001</strain>
    </source>
</reference>
<accession>A0A1R2BLJ2</accession>
<dbReference type="EMBL" id="MPUH01000563">
    <property type="protein sequence ID" value="OMJ77657.1"/>
    <property type="molecule type" value="Genomic_DNA"/>
</dbReference>
<dbReference type="Proteomes" id="UP000187209">
    <property type="component" value="Unassembled WGS sequence"/>
</dbReference>
<organism evidence="1 2">
    <name type="scientific">Stentor coeruleus</name>
    <dbReference type="NCBI Taxonomy" id="5963"/>
    <lineage>
        <taxon>Eukaryota</taxon>
        <taxon>Sar</taxon>
        <taxon>Alveolata</taxon>
        <taxon>Ciliophora</taxon>
        <taxon>Postciliodesmatophora</taxon>
        <taxon>Heterotrichea</taxon>
        <taxon>Heterotrichida</taxon>
        <taxon>Stentoridae</taxon>
        <taxon>Stentor</taxon>
    </lineage>
</organism>
<proteinExistence type="predicted"/>
<dbReference type="GO" id="GO:0005762">
    <property type="term" value="C:mitochondrial large ribosomal subunit"/>
    <property type="evidence" value="ECO:0007669"/>
    <property type="project" value="InterPro"/>
</dbReference>
<keyword evidence="2" id="KW-1185">Reference proteome</keyword>
<comment type="caution">
    <text evidence="1">The sequence shown here is derived from an EMBL/GenBank/DDBJ whole genome shotgun (WGS) entry which is preliminary data.</text>
</comment>
<dbReference type="AlphaFoldDB" id="A0A1R2BLJ2"/>
<dbReference type="OrthoDB" id="408933at2759"/>
<name>A0A1R2BLJ2_9CILI</name>
<gene>
    <name evidence="1" type="ORF">SteCoe_22696</name>
</gene>
<protein>
    <submittedName>
        <fullName evidence="1">Uncharacterized protein</fullName>
    </submittedName>
</protein>
<evidence type="ECO:0000313" key="1">
    <source>
        <dbReference type="EMBL" id="OMJ77657.1"/>
    </source>
</evidence>
<sequence>MGMLRIMGPYLRSAFRKRLGDYSYKIGGKQAHKAPGMVPLKIMNFIKKTVKDEYRAKVILARMARQSPRKFGEFGHKGFVFNKNKVPLIDIPDLNDFELKPYVSVHIMRPDVVKNEDK</sequence>
<dbReference type="Pfam" id="PF09809">
    <property type="entry name" value="MRP-L27"/>
    <property type="match status" value="1"/>
</dbReference>
<dbReference type="GO" id="GO:0003735">
    <property type="term" value="F:structural constituent of ribosome"/>
    <property type="evidence" value="ECO:0007669"/>
    <property type="project" value="InterPro"/>
</dbReference>
<dbReference type="InterPro" id="IPR019189">
    <property type="entry name" value="Ribosomal_mL41"/>
</dbReference>